<dbReference type="RefSeq" id="WP_269316329.1">
    <property type="nucleotide sequence ID" value="NZ_CP098251.1"/>
</dbReference>
<protein>
    <submittedName>
        <fullName evidence="3">Poly-beta-1,6-N-acetyl-D-glucosamine biosynthesis protein PgaD</fullName>
    </submittedName>
</protein>
<dbReference type="GO" id="GO:0043709">
    <property type="term" value="P:cell adhesion involved in single-species biofilm formation"/>
    <property type="evidence" value="ECO:0007669"/>
    <property type="project" value="InterPro"/>
</dbReference>
<name>A0A9E9LFY6_9BURK</name>
<keyword evidence="2" id="KW-0472">Membrane</keyword>
<evidence type="ECO:0000313" key="3">
    <source>
        <dbReference type="EMBL" id="WAV92049.1"/>
    </source>
</evidence>
<dbReference type="Pfam" id="PF13994">
    <property type="entry name" value="PgaD"/>
    <property type="match status" value="1"/>
</dbReference>
<feature type="region of interest" description="Disordered" evidence="1">
    <location>
        <begin position="163"/>
        <end position="183"/>
    </location>
</feature>
<dbReference type="EMBL" id="CP098251">
    <property type="protein sequence ID" value="WAV92049.1"/>
    <property type="molecule type" value="Genomic_DNA"/>
</dbReference>
<reference evidence="3" key="1">
    <citation type="journal article" date="2022" name="Front. Microbiol.">
        <title>New perspectives on an old grouping: The genomic and phenotypic variability of Oxalobacter formigenes and the implications for calcium oxalate stone prevention.</title>
        <authorList>
            <person name="Chmiel J.A."/>
            <person name="Carr C."/>
            <person name="Stuivenberg G.A."/>
            <person name="Venema R."/>
            <person name="Chanyi R.M."/>
            <person name="Al K.F."/>
            <person name="Giguere D."/>
            <person name="Say H."/>
            <person name="Akouris P.P."/>
            <person name="Dominguez Romero S.A."/>
            <person name="Kwong A."/>
            <person name="Tai V."/>
            <person name="Koval S.F."/>
            <person name="Razvi H."/>
            <person name="Bjazevic J."/>
            <person name="Burton J.P."/>
        </authorList>
    </citation>
    <scope>NUCLEOTIDE SEQUENCE</scope>
    <source>
        <strain evidence="3">OxK</strain>
    </source>
</reference>
<feature type="transmembrane region" description="Helical" evidence="2">
    <location>
        <begin position="23"/>
        <end position="50"/>
    </location>
</feature>
<feature type="transmembrane region" description="Helical" evidence="2">
    <location>
        <begin position="70"/>
        <end position="91"/>
    </location>
</feature>
<sequence length="183" mass="20680">MVIDPKNLIVCYKHKQSAGQKALGVFLPILFWGVLLYILSTFFALCSWTIDYSLFSNIIDYKDILAIKTVMSRYFPVIGGFVCAFLLWALYNKLRFQGSRNRRTTRPVPVSLDETAGFCGLDTAEIRRMQQTGIMTCLFDDAGNITGVRYHATTLPARKKTDMDRNMNPEFLSGPTVQLATSN</sequence>
<keyword evidence="2" id="KW-0812">Transmembrane</keyword>
<gene>
    <name evidence="3" type="primary">pgaD</name>
    <name evidence="3" type="ORF">NB646_04860</name>
</gene>
<dbReference type="InterPro" id="IPR023829">
    <property type="entry name" value="PGA_PgaD"/>
</dbReference>
<dbReference type="AlphaFoldDB" id="A0A9E9LFY6"/>
<dbReference type="Proteomes" id="UP001164819">
    <property type="component" value="Chromosome"/>
</dbReference>
<evidence type="ECO:0000256" key="1">
    <source>
        <dbReference type="SAM" id="MobiDB-lite"/>
    </source>
</evidence>
<organism evidence="3">
    <name type="scientific">Oxalobacter aliiformigenes</name>
    <dbReference type="NCBI Taxonomy" id="2946593"/>
    <lineage>
        <taxon>Bacteria</taxon>
        <taxon>Pseudomonadati</taxon>
        <taxon>Pseudomonadota</taxon>
        <taxon>Betaproteobacteria</taxon>
        <taxon>Burkholderiales</taxon>
        <taxon>Oxalobacteraceae</taxon>
        <taxon>Oxalobacter</taxon>
    </lineage>
</organism>
<accession>A0A9E9LFY6</accession>
<proteinExistence type="predicted"/>
<evidence type="ECO:0000256" key="2">
    <source>
        <dbReference type="SAM" id="Phobius"/>
    </source>
</evidence>
<dbReference type="NCBIfam" id="TIGR03940">
    <property type="entry name" value="PGA_PgaD"/>
    <property type="match status" value="1"/>
</dbReference>
<keyword evidence="2" id="KW-1133">Transmembrane helix</keyword>